<name>A0A1G4GW16_PLAVI</name>
<dbReference type="PROSITE" id="PS50102">
    <property type="entry name" value="RRM"/>
    <property type="match status" value="2"/>
</dbReference>
<feature type="region of interest" description="Disordered" evidence="3">
    <location>
        <begin position="506"/>
        <end position="550"/>
    </location>
</feature>
<dbReference type="VEuPathDB" id="PlasmoDB:PVPAM_080016200"/>
<reference evidence="5 6" key="1">
    <citation type="submission" date="2016-07" db="EMBL/GenBank/DDBJ databases">
        <authorList>
            <consortium name="Pathogen Informatics"/>
        </authorList>
    </citation>
    <scope>NUCLEOTIDE SEQUENCE [LARGE SCALE GENOMIC DNA]</scope>
</reference>
<dbReference type="Gene3D" id="3.30.70.330">
    <property type="match status" value="2"/>
</dbReference>
<dbReference type="AlphaFoldDB" id="A0A1G4GW16"/>
<feature type="compositionally biased region" description="Basic and acidic residues" evidence="3">
    <location>
        <begin position="582"/>
        <end position="656"/>
    </location>
</feature>
<feature type="compositionally biased region" description="Basic and acidic residues" evidence="3">
    <location>
        <begin position="507"/>
        <end position="550"/>
    </location>
</feature>
<protein>
    <submittedName>
        <fullName evidence="5">RNA-binding protein, putative</fullName>
    </submittedName>
</protein>
<feature type="domain" description="RRM" evidence="4">
    <location>
        <begin position="423"/>
        <end position="493"/>
    </location>
</feature>
<evidence type="ECO:0000313" key="6">
    <source>
        <dbReference type="Proteomes" id="UP000196402"/>
    </source>
</evidence>
<feature type="compositionally biased region" description="Basic and acidic residues" evidence="3">
    <location>
        <begin position="777"/>
        <end position="798"/>
    </location>
</feature>
<feature type="compositionally biased region" description="Basic and acidic residues" evidence="3">
    <location>
        <begin position="666"/>
        <end position="680"/>
    </location>
</feature>
<accession>A0A1G4GW16</accession>
<organism evidence="5 6">
    <name type="scientific">Plasmodium vivax</name>
    <name type="common">malaria parasite P. vivax</name>
    <dbReference type="NCBI Taxonomy" id="5855"/>
    <lineage>
        <taxon>Eukaryota</taxon>
        <taxon>Sar</taxon>
        <taxon>Alveolata</taxon>
        <taxon>Apicomplexa</taxon>
        <taxon>Aconoidasida</taxon>
        <taxon>Haemosporida</taxon>
        <taxon>Plasmodiidae</taxon>
        <taxon>Plasmodium</taxon>
        <taxon>Plasmodium (Plasmodium)</taxon>
    </lineage>
</organism>
<dbReference type="SUPFAM" id="SSF54928">
    <property type="entry name" value="RNA-binding domain, RBD"/>
    <property type="match status" value="1"/>
</dbReference>
<evidence type="ECO:0000256" key="2">
    <source>
        <dbReference type="PROSITE-ProRule" id="PRU00176"/>
    </source>
</evidence>
<dbReference type="CDD" id="cd00590">
    <property type="entry name" value="RRM_SF"/>
    <property type="match status" value="1"/>
</dbReference>
<dbReference type="VEuPathDB" id="PlasmoDB:PVX_094415"/>
<feature type="compositionally biased region" description="Basic residues" evidence="3">
    <location>
        <begin position="86"/>
        <end position="111"/>
    </location>
</feature>
<gene>
    <name evidence="5" type="ORF">PVT01_080009000</name>
</gene>
<feature type="compositionally biased region" description="Basic and acidic residues" evidence="3">
    <location>
        <begin position="706"/>
        <end position="767"/>
    </location>
</feature>
<dbReference type="InterPro" id="IPR050502">
    <property type="entry name" value="Euk_RNA-bind_prot"/>
</dbReference>
<dbReference type="InterPro" id="IPR000504">
    <property type="entry name" value="RRM_dom"/>
</dbReference>
<dbReference type="VEuPathDB" id="PlasmoDB:PVP01_0804100"/>
<dbReference type="InterPro" id="IPR012677">
    <property type="entry name" value="Nucleotide-bd_a/b_plait_sf"/>
</dbReference>
<dbReference type="PANTHER" id="PTHR48025">
    <property type="entry name" value="OS02G0815200 PROTEIN"/>
    <property type="match status" value="1"/>
</dbReference>
<dbReference type="InterPro" id="IPR035979">
    <property type="entry name" value="RBD_domain_sf"/>
</dbReference>
<proteinExistence type="predicted"/>
<feature type="compositionally biased region" description="Basic and acidic residues" evidence="3">
    <location>
        <begin position="40"/>
        <end position="64"/>
    </location>
</feature>
<dbReference type="GO" id="GO:0005634">
    <property type="term" value="C:nucleus"/>
    <property type="evidence" value="ECO:0007669"/>
    <property type="project" value="TreeGrafter"/>
</dbReference>
<dbReference type="EMBL" id="LT615246">
    <property type="protein sequence ID" value="SCO66757.1"/>
    <property type="molecule type" value="Genomic_DNA"/>
</dbReference>
<evidence type="ECO:0000313" key="5">
    <source>
        <dbReference type="EMBL" id="SCO66757.1"/>
    </source>
</evidence>
<dbReference type="Proteomes" id="UP000196402">
    <property type="component" value="Chromosome 8"/>
</dbReference>
<keyword evidence="1 2" id="KW-0694">RNA-binding</keyword>
<dbReference type="GO" id="GO:0003729">
    <property type="term" value="F:mRNA binding"/>
    <property type="evidence" value="ECO:0007669"/>
    <property type="project" value="TreeGrafter"/>
</dbReference>
<evidence type="ECO:0000259" key="4">
    <source>
        <dbReference type="PROSITE" id="PS50102"/>
    </source>
</evidence>
<dbReference type="eggNOG" id="KOG0106">
    <property type="taxonomic scope" value="Eukaryota"/>
</dbReference>
<dbReference type="PANTHER" id="PTHR48025:SF1">
    <property type="entry name" value="RRM DOMAIN-CONTAINING PROTEIN"/>
    <property type="match status" value="1"/>
</dbReference>
<feature type="compositionally biased region" description="Basic residues" evidence="3">
    <location>
        <begin position="812"/>
        <end position="826"/>
    </location>
</feature>
<feature type="compositionally biased region" description="Basic and acidic residues" evidence="3">
    <location>
        <begin position="112"/>
        <end position="245"/>
    </location>
</feature>
<feature type="compositionally biased region" description="Basic and acidic residues" evidence="3">
    <location>
        <begin position="827"/>
        <end position="842"/>
    </location>
</feature>
<dbReference type="VEuPathDB" id="PlasmoDB:PVW1_080009400"/>
<sequence length="870" mass="102818">MDEGRRYASRSREKMTAGGRDHHKNEHNHGGYRKSSVDNYSKRNETSNVERGRNYSRERRDYHQHGHRQHHRENGHDANRGGHSPSRTRSRSPHHHKFPRGKYHNKSPKRNSSKERTRNAAVYDDRNGERKRGDKYKYEKEHSSKWDTKNGGHYEPERYPHERYPHERHPLDRPPHDRYPHDRPPYERPPYDRPPYDRPPYDRPSYDRPPYDRPPFERPPYDRPPYDRPPYDRPPYDRPPFERPPHQHHPGGPHNSNMHEYREGRDERMNMRKYSPGGDRQRYVYENDSNRMSNTIGMMRRERPREVRNYFYKKADPCKIFVGNISPEAREEDVRRKFLKYGDIVNMQWKTRFAFIEYEKTSHAEIAIKEENGQFFFGEELNVQPHHAGNYFHNRSDNRSFYPPYGRTYSPNRNESREKKNALRIVVKNIDEKASWQDLKDFGRDVGSVNYANIIQDDNKERFGIIEYYNSETVKKAVEVLNGRKFNGLAVEVMKFVDSPLNLKFKNRGEDRRDPNFHHPHSDDKDRAHHREGYDADRDAHRRERFLERPHDRYEKHDRYERHDRYEKHDRYERRDKHEKHERRQEKETGKPHDRNKFGRDEKEDGQHDKGDKDHRRGGAHNDKRRGSSQERERANGEDAANREGRDDGNDMDRHSQLSGRGGNNKVKEENLGEADRLSEKSGSSGRSGGAGNMGGTKQRRNNKNGRSESADRLEDNVADDQRSSVKGKDKEDEYSVDKEREEAIKNDRELSTRGDDEEENMYKSDEEGSVVGSANVRDKAEHHADGALKDGEGDRYGSRSRSRSVSVKAKQQSHKRNTKGGRRGRKASEDSCSRRDLRDIYYDDSANNDKWAASKKVCVNKANSTESGS</sequence>
<feature type="compositionally biased region" description="Gly residues" evidence="3">
    <location>
        <begin position="686"/>
        <end position="695"/>
    </location>
</feature>
<evidence type="ECO:0000256" key="1">
    <source>
        <dbReference type="ARBA" id="ARBA00022884"/>
    </source>
</evidence>
<feature type="domain" description="RRM" evidence="4">
    <location>
        <begin position="318"/>
        <end position="388"/>
    </location>
</feature>
<feature type="region of interest" description="Disordered" evidence="3">
    <location>
        <begin position="1"/>
        <end position="260"/>
    </location>
</feature>
<dbReference type="SMART" id="SM00360">
    <property type="entry name" value="RRM"/>
    <property type="match status" value="2"/>
</dbReference>
<evidence type="ECO:0000256" key="3">
    <source>
        <dbReference type="SAM" id="MobiDB-lite"/>
    </source>
</evidence>
<dbReference type="Pfam" id="PF00076">
    <property type="entry name" value="RRM_1"/>
    <property type="match status" value="2"/>
</dbReference>
<feature type="compositionally biased region" description="Basic and acidic residues" evidence="3">
    <location>
        <begin position="1"/>
        <end position="29"/>
    </location>
</feature>
<feature type="region of interest" description="Disordered" evidence="3">
    <location>
        <begin position="569"/>
        <end position="847"/>
    </location>
</feature>